<reference evidence="2 3" key="1">
    <citation type="submission" date="2021-03" db="EMBL/GenBank/DDBJ databases">
        <title>Sequencing the genomes of 1000 actinobacteria strains.</title>
        <authorList>
            <person name="Klenk H.-P."/>
        </authorList>
    </citation>
    <scope>NUCLEOTIDE SEQUENCE [LARGE SCALE GENOMIC DNA]</scope>
    <source>
        <strain evidence="2 3">DSM 45256</strain>
    </source>
</reference>
<sequence length="71" mass="7914">MSDRALARPLNLREAAEMIGVPESTLRYWRATGRDGPVGYRVGRRVMYDEAEVQAYRDACRAAAKPQGESA</sequence>
<dbReference type="Gene3D" id="1.10.10.10">
    <property type="entry name" value="Winged helix-like DNA-binding domain superfamily/Winged helix DNA-binding domain"/>
    <property type="match status" value="1"/>
</dbReference>
<name>A0ABS4VMA0_9PSEU</name>
<dbReference type="Proteomes" id="UP001519295">
    <property type="component" value="Unassembled WGS sequence"/>
</dbReference>
<dbReference type="InterPro" id="IPR009061">
    <property type="entry name" value="DNA-bd_dom_put_sf"/>
</dbReference>
<evidence type="ECO:0000259" key="1">
    <source>
        <dbReference type="Pfam" id="PF12728"/>
    </source>
</evidence>
<organism evidence="2 3">
    <name type="scientific">Pseudonocardia parietis</name>
    <dbReference type="NCBI Taxonomy" id="570936"/>
    <lineage>
        <taxon>Bacteria</taxon>
        <taxon>Bacillati</taxon>
        <taxon>Actinomycetota</taxon>
        <taxon>Actinomycetes</taxon>
        <taxon>Pseudonocardiales</taxon>
        <taxon>Pseudonocardiaceae</taxon>
        <taxon>Pseudonocardia</taxon>
    </lineage>
</organism>
<dbReference type="EMBL" id="JAGINU010000001">
    <property type="protein sequence ID" value="MBP2365041.1"/>
    <property type="molecule type" value="Genomic_DNA"/>
</dbReference>
<accession>A0ABS4VMA0</accession>
<dbReference type="RefSeq" id="WP_210025014.1">
    <property type="nucleotide sequence ID" value="NZ_JAGINU010000001.1"/>
</dbReference>
<dbReference type="InterPro" id="IPR041657">
    <property type="entry name" value="HTH_17"/>
</dbReference>
<feature type="domain" description="Helix-turn-helix" evidence="1">
    <location>
        <begin position="10"/>
        <end position="60"/>
    </location>
</feature>
<keyword evidence="3" id="KW-1185">Reference proteome</keyword>
<comment type="caution">
    <text evidence="2">The sequence shown here is derived from an EMBL/GenBank/DDBJ whole genome shotgun (WGS) entry which is preliminary data.</text>
</comment>
<proteinExistence type="predicted"/>
<gene>
    <name evidence="2" type="ORF">JOF36_000737</name>
</gene>
<dbReference type="SUPFAM" id="SSF46955">
    <property type="entry name" value="Putative DNA-binding domain"/>
    <property type="match status" value="1"/>
</dbReference>
<evidence type="ECO:0000313" key="2">
    <source>
        <dbReference type="EMBL" id="MBP2365041.1"/>
    </source>
</evidence>
<evidence type="ECO:0000313" key="3">
    <source>
        <dbReference type="Proteomes" id="UP001519295"/>
    </source>
</evidence>
<dbReference type="InterPro" id="IPR036388">
    <property type="entry name" value="WH-like_DNA-bd_sf"/>
</dbReference>
<dbReference type="Pfam" id="PF12728">
    <property type="entry name" value="HTH_17"/>
    <property type="match status" value="1"/>
</dbReference>
<protein>
    <submittedName>
        <fullName evidence="2">Site-specific integrase-resolvase</fullName>
    </submittedName>
</protein>